<protein>
    <submittedName>
        <fullName evidence="1">Uncharacterized protein</fullName>
    </submittedName>
</protein>
<accession>A0A081CL30</accession>
<sequence>MAQLPHHPPSHSTSNYPTPPHTIHSALPSLRQPSSAPGTTACFKPLPCVPNDVDADDDGPELVFHRPSLARDHDAPIESDLSSPSASSTASSSMQADWHETSLRNHVAKLPIEFADFDLSQTEQPSVFGLRRRIVAAAIDHVAERSDSSSDKRHQARQFQEQGLGDWLAAHTPTTNQWKDKILRKKKSLGFRHAKSAKATQTNAGSIHDSMLGTASPPSESSARSRSVSVTGSTSSHDKMLRRDKELAQREANFDLVVLSRFETAELKMTVYTEHRRGSWVVQGPAPQGAKVLDEPPLVFSPWDCQIDSRAIVERKKLRSFIELSDTTCAVRCTTCTSAHRQRLGHAHDGDGGMGCKHCQGTGAVRTTYVVCVTLRQTTFLPLMLPVRHRAGKHQDAFRTYLPRTNMAMSHVDVLRMRSLEAVRSCALRVGRVHWREHDARLLVAKAVLERRSCSNVAVINRTNGRFRTFDITDGGFVRGHPNAALTEEESRIAEMPELGDALARLPVTAVMHPEATHRFVDLELVDMARSKQLSIETRSDPSSPSIAASGGSTDESYSPSAFSFFQRAGEMARLGGSSSRDSATQGGSRDRTVSQTDSTDSRRTGTDEAETARSGSGSRWQLPPLNLAASTQSPVLSAGAEPVPLQSVQEPPAVGSMSATRKAWTKYAPSSPALSATAAGARPAVASTRARIGA</sequence>
<dbReference type="EMBL" id="DF830085">
    <property type="protein sequence ID" value="GAK67376.1"/>
    <property type="molecule type" value="Genomic_DNA"/>
</dbReference>
<gene>
    <name evidence="1" type="ORF">PAN0_018c5603</name>
</gene>
<evidence type="ECO:0000313" key="2">
    <source>
        <dbReference type="Proteomes" id="UP000053758"/>
    </source>
</evidence>
<dbReference type="AlphaFoldDB" id="A0A081CL30"/>
<dbReference type="Proteomes" id="UP000053758">
    <property type="component" value="Unassembled WGS sequence"/>
</dbReference>
<dbReference type="OrthoDB" id="2556086at2759"/>
<reference evidence="2" key="1">
    <citation type="journal article" date="2014" name="Genome Announc.">
        <title>Draft Genome Sequence of the Yeast Pseudozyma antarctica Type Strain JCM10317, a Producer of the Glycolipid Biosurfactants, Mannosylerythritol Lipids.</title>
        <authorList>
            <person name="Saika A."/>
            <person name="Koike H."/>
            <person name="Hori T."/>
            <person name="Fukuoka T."/>
            <person name="Sato S."/>
            <person name="Habe H."/>
            <person name="Kitamoto D."/>
            <person name="Morita T."/>
        </authorList>
    </citation>
    <scope>NUCLEOTIDE SEQUENCE [LARGE SCALE GENOMIC DNA]</scope>
    <source>
        <strain evidence="2">JCM 10317</strain>
    </source>
</reference>
<organism evidence="1 2">
    <name type="scientific">Pseudozyma antarctica</name>
    <name type="common">Yeast</name>
    <name type="synonym">Candida antarctica</name>
    <dbReference type="NCBI Taxonomy" id="84753"/>
    <lineage>
        <taxon>Eukaryota</taxon>
        <taxon>Fungi</taxon>
        <taxon>Dikarya</taxon>
        <taxon>Basidiomycota</taxon>
        <taxon>Ustilaginomycotina</taxon>
        <taxon>Ustilaginomycetes</taxon>
        <taxon>Ustilaginales</taxon>
        <taxon>Ustilaginaceae</taxon>
        <taxon>Moesziomyces</taxon>
    </lineage>
</organism>
<evidence type="ECO:0000313" key="1">
    <source>
        <dbReference type="EMBL" id="GAK67376.1"/>
    </source>
</evidence>
<proteinExistence type="predicted"/>
<dbReference type="RefSeq" id="XP_014654318.1">
    <property type="nucleotide sequence ID" value="XM_014798832.1"/>
</dbReference>
<dbReference type="GeneID" id="26306406"/>
<keyword evidence="2" id="KW-1185">Reference proteome</keyword>
<dbReference type="HOGENOM" id="CLU_021177_0_0_1"/>
<name>A0A081CL30_PSEA2</name>